<evidence type="ECO:0000313" key="1">
    <source>
        <dbReference type="EMBL" id="OWJ79935.1"/>
    </source>
</evidence>
<name>A0A212AEU2_9RHOB</name>
<dbReference type="OrthoDB" id="9951815at2"/>
<accession>A0A212AEU2</accession>
<organism evidence="1 2">
    <name type="scientific">Haematobacter genomosp. 1</name>
    <dbReference type="NCBI Taxonomy" id="366618"/>
    <lineage>
        <taxon>Bacteria</taxon>
        <taxon>Pseudomonadati</taxon>
        <taxon>Pseudomonadota</taxon>
        <taxon>Alphaproteobacteria</taxon>
        <taxon>Rhodobacterales</taxon>
        <taxon>Paracoccaceae</taxon>
        <taxon>Haematobacter</taxon>
    </lineage>
</organism>
<reference evidence="1 2" key="1">
    <citation type="submission" date="2016-12" db="EMBL/GenBank/DDBJ databases">
        <title>Comparison of Traditional DNA-DNA Hybridization with In Silico Genomic Analysis.</title>
        <authorList>
            <person name="Nicholson A.C."/>
            <person name="Humrighouse B.W."/>
            <person name="Graziano J."/>
            <person name="Lasker B."/>
            <person name="Whitney A.M."/>
            <person name="Mcquiston J.R."/>
        </authorList>
    </citation>
    <scope>NUCLEOTIDE SEQUENCE [LARGE SCALE GENOMIC DNA]</scope>
    <source>
        <strain evidence="1 2">H2240</strain>
    </source>
</reference>
<proteinExistence type="predicted"/>
<dbReference type="RefSeq" id="WP_088214269.1">
    <property type="nucleotide sequence ID" value="NZ_NIPW01000006.1"/>
</dbReference>
<dbReference type="EMBL" id="NIPW01000006">
    <property type="protein sequence ID" value="OWJ79935.1"/>
    <property type="molecule type" value="Genomic_DNA"/>
</dbReference>
<gene>
    <name evidence="1" type="ORF">CDV49_03915</name>
</gene>
<dbReference type="Proteomes" id="UP000196878">
    <property type="component" value="Unassembled WGS sequence"/>
</dbReference>
<evidence type="ECO:0000313" key="2">
    <source>
        <dbReference type="Proteomes" id="UP000196878"/>
    </source>
</evidence>
<dbReference type="AlphaFoldDB" id="A0A212AEU2"/>
<sequence length="70" mass="7622">MRLIALILLCSACARTPATPPEVVISDAADQCEELGFLRGSSDEASCVQRLFEREAAAREAALQRELDRS</sequence>
<protein>
    <submittedName>
        <fullName evidence="1">Uncharacterized protein</fullName>
    </submittedName>
</protein>
<comment type="caution">
    <text evidence="1">The sequence shown here is derived from an EMBL/GenBank/DDBJ whole genome shotgun (WGS) entry which is preliminary data.</text>
</comment>
<keyword evidence="2" id="KW-1185">Reference proteome</keyword>